<keyword evidence="9" id="KW-1185">Reference proteome</keyword>
<dbReference type="Proteomes" id="UP001240171">
    <property type="component" value="Unassembled WGS sequence"/>
</dbReference>
<reference evidence="8 9" key="1">
    <citation type="submission" date="2023-07" db="EMBL/GenBank/DDBJ databases">
        <title>Paenibacillus sp. JX-17 nov. isolated from soil.</title>
        <authorList>
            <person name="Wan Y."/>
            <person name="Liu B."/>
        </authorList>
    </citation>
    <scope>NUCLEOTIDE SEQUENCE [LARGE SCALE GENOMIC DNA]</scope>
    <source>
        <strain evidence="8 9">JX-17</strain>
    </source>
</reference>
<evidence type="ECO:0000259" key="7">
    <source>
        <dbReference type="Pfam" id="PF12698"/>
    </source>
</evidence>
<accession>A0ABT9CBI0</accession>
<dbReference type="Pfam" id="PF12698">
    <property type="entry name" value="ABC2_membrane_3"/>
    <property type="match status" value="1"/>
</dbReference>
<feature type="transmembrane region" description="Helical" evidence="6">
    <location>
        <begin position="202"/>
        <end position="225"/>
    </location>
</feature>
<dbReference type="RefSeq" id="WP_305023795.1">
    <property type="nucleotide sequence ID" value="NZ_JAUQTB010000003.1"/>
</dbReference>
<keyword evidence="4 6" id="KW-1133">Transmembrane helix</keyword>
<dbReference type="PANTHER" id="PTHR30294">
    <property type="entry name" value="MEMBRANE COMPONENT OF ABC TRANSPORTER YHHJ-RELATED"/>
    <property type="match status" value="1"/>
</dbReference>
<evidence type="ECO:0000256" key="2">
    <source>
        <dbReference type="ARBA" id="ARBA00022475"/>
    </source>
</evidence>
<comment type="caution">
    <text evidence="8">The sequence shown here is derived from an EMBL/GenBank/DDBJ whole genome shotgun (WGS) entry which is preliminary data.</text>
</comment>
<dbReference type="PANTHER" id="PTHR30294:SF29">
    <property type="entry name" value="MULTIDRUG ABC TRANSPORTER PERMEASE YBHS-RELATED"/>
    <property type="match status" value="1"/>
</dbReference>
<evidence type="ECO:0000256" key="1">
    <source>
        <dbReference type="ARBA" id="ARBA00004651"/>
    </source>
</evidence>
<sequence length="393" mass="42474">MGNLWHIAVFEIKRLIVKRAVVINIFILPMIIIFILGTALSSQFAAENPGELDLEQAKVALVGGGGAQPTSLERFVRTPDIAKLIAVYPAASREAAEQQLRDGDRDFAVVIPADMDTKIQQGTDVTPELILGKSRDGNMIAENIFTSYLSRISDIQVVAAKFGPQAIAAMQQDSPDSAPPTERYLSAGTLGESGAAYTAAQYYAAAMLMMFLLYSGLTLNISLHAEKENFTLTRMLTAPVPVHRVFLGKLIGNSLIACFQAVFIIVLSNVLFGVDWGNQPLQLALICLLMVLVSMALSVLLTLLIPSPTSSRSTIQMLAVLMTFFSGGMIVLQADWFTTAGKFTVNHWGMQAILDMMLHEGSSQIWGSIGVLAAIGGVVMLLSGIVYRKVGYQ</sequence>
<feature type="transmembrane region" description="Helical" evidence="6">
    <location>
        <begin position="21"/>
        <end position="40"/>
    </location>
</feature>
<feature type="transmembrane region" description="Helical" evidence="6">
    <location>
        <begin position="283"/>
        <end position="305"/>
    </location>
</feature>
<proteinExistence type="predicted"/>
<dbReference type="EMBL" id="JAUQTB010000003">
    <property type="protein sequence ID" value="MDO7906617.1"/>
    <property type="molecule type" value="Genomic_DNA"/>
</dbReference>
<evidence type="ECO:0000256" key="5">
    <source>
        <dbReference type="ARBA" id="ARBA00023136"/>
    </source>
</evidence>
<dbReference type="InterPro" id="IPR013525">
    <property type="entry name" value="ABC2_TM"/>
</dbReference>
<gene>
    <name evidence="8" type="ORF">Q5741_09305</name>
</gene>
<evidence type="ECO:0000256" key="4">
    <source>
        <dbReference type="ARBA" id="ARBA00022989"/>
    </source>
</evidence>
<protein>
    <submittedName>
        <fullName evidence="8">ABC transporter permease</fullName>
    </submittedName>
</protein>
<feature type="transmembrane region" description="Helical" evidence="6">
    <location>
        <begin position="246"/>
        <end position="271"/>
    </location>
</feature>
<evidence type="ECO:0000313" key="8">
    <source>
        <dbReference type="EMBL" id="MDO7906617.1"/>
    </source>
</evidence>
<name>A0ABT9CBI0_9BACL</name>
<evidence type="ECO:0000313" key="9">
    <source>
        <dbReference type="Proteomes" id="UP001240171"/>
    </source>
</evidence>
<feature type="domain" description="ABC-2 type transporter transmembrane" evidence="7">
    <location>
        <begin position="21"/>
        <end position="383"/>
    </location>
</feature>
<evidence type="ECO:0000256" key="6">
    <source>
        <dbReference type="SAM" id="Phobius"/>
    </source>
</evidence>
<evidence type="ECO:0000256" key="3">
    <source>
        <dbReference type="ARBA" id="ARBA00022692"/>
    </source>
</evidence>
<organism evidence="8 9">
    <name type="scientific">Paenibacillus lacisoli</name>
    <dbReference type="NCBI Taxonomy" id="3064525"/>
    <lineage>
        <taxon>Bacteria</taxon>
        <taxon>Bacillati</taxon>
        <taxon>Bacillota</taxon>
        <taxon>Bacilli</taxon>
        <taxon>Bacillales</taxon>
        <taxon>Paenibacillaceae</taxon>
        <taxon>Paenibacillus</taxon>
    </lineage>
</organism>
<keyword evidence="3 6" id="KW-0812">Transmembrane</keyword>
<keyword evidence="5 6" id="KW-0472">Membrane</keyword>
<feature type="transmembrane region" description="Helical" evidence="6">
    <location>
        <begin position="365"/>
        <end position="387"/>
    </location>
</feature>
<feature type="transmembrane region" description="Helical" evidence="6">
    <location>
        <begin position="317"/>
        <end position="334"/>
    </location>
</feature>
<dbReference type="InterPro" id="IPR051449">
    <property type="entry name" value="ABC-2_transporter_component"/>
</dbReference>
<keyword evidence="2" id="KW-1003">Cell membrane</keyword>
<comment type="subcellular location">
    <subcellularLocation>
        <location evidence="1">Cell membrane</location>
        <topology evidence="1">Multi-pass membrane protein</topology>
    </subcellularLocation>
</comment>